<comment type="caution">
    <text evidence="2">The sequence shown here is derived from an EMBL/GenBank/DDBJ whole genome shotgun (WGS) entry which is preliminary data.</text>
</comment>
<feature type="transmembrane region" description="Helical" evidence="1">
    <location>
        <begin position="49"/>
        <end position="70"/>
    </location>
</feature>
<keyword evidence="1" id="KW-0472">Membrane</keyword>
<organism evidence="2 3">
    <name type="scientific">Hohenbuehelia grisea</name>
    <dbReference type="NCBI Taxonomy" id="104357"/>
    <lineage>
        <taxon>Eukaryota</taxon>
        <taxon>Fungi</taxon>
        <taxon>Dikarya</taxon>
        <taxon>Basidiomycota</taxon>
        <taxon>Agaricomycotina</taxon>
        <taxon>Agaricomycetes</taxon>
        <taxon>Agaricomycetidae</taxon>
        <taxon>Agaricales</taxon>
        <taxon>Pleurotineae</taxon>
        <taxon>Pleurotaceae</taxon>
        <taxon>Hohenbuehelia</taxon>
    </lineage>
</organism>
<protein>
    <submittedName>
        <fullName evidence="2">Uncharacterized protein</fullName>
    </submittedName>
</protein>
<name>A0ABR3IRH7_9AGAR</name>
<feature type="transmembrane region" description="Helical" evidence="1">
    <location>
        <begin position="211"/>
        <end position="230"/>
    </location>
</feature>
<sequence length="385" mass="42542">MISYSSLIGLEILTVAFHGLSKGRALVVRLPSRWRTIMISALQVHFISFFAVSFLLGVFTLLLGILTFLAVSWPRTRGKHSYWGLGVAVLLYVICVAHFAMAIRQDFGTFTGGAQTDVRRYALWGISMISLDYIACIIADMLLVWRLWVVYDKNVKVAIIPALLVLGTAITSIGYIDTGFRVFRNAKDLTMPDVWRLGYTNPIRAWSVPRLVLSTTTNVVLTVVIAIKFIRHHRTMRAMTGSTTLLFESIVMIESGAIYALAWIVRFVVYMINHPSIVIIADTIGQLAGIVPTLIIVTIMAGFSPITRPDYSSRFPHFATATTKDTSVIMDTQLSIPFETDHTGATSSLELNFAGLGGEHTHGLEVNEKNASLQLQNDASVASRV</sequence>
<reference evidence="3" key="1">
    <citation type="submission" date="2024-06" db="EMBL/GenBank/DDBJ databases">
        <title>Multi-omics analyses provide insights into the biosynthesis of the anticancer antibiotic pleurotin in Hohenbuehelia grisea.</title>
        <authorList>
            <person name="Weaver J.A."/>
            <person name="Alberti F."/>
        </authorList>
    </citation>
    <scope>NUCLEOTIDE SEQUENCE [LARGE SCALE GENOMIC DNA]</scope>
    <source>
        <strain evidence="3">T-177</strain>
    </source>
</reference>
<accession>A0ABR3IRH7</accession>
<keyword evidence="3" id="KW-1185">Reference proteome</keyword>
<evidence type="ECO:0000256" key="1">
    <source>
        <dbReference type="SAM" id="Phobius"/>
    </source>
</evidence>
<keyword evidence="1" id="KW-0812">Transmembrane</keyword>
<proteinExistence type="predicted"/>
<keyword evidence="1" id="KW-1133">Transmembrane helix</keyword>
<dbReference type="Proteomes" id="UP001556367">
    <property type="component" value="Unassembled WGS sequence"/>
</dbReference>
<feature type="transmembrane region" description="Helical" evidence="1">
    <location>
        <begin position="121"/>
        <end position="145"/>
    </location>
</feature>
<feature type="transmembrane region" description="Helical" evidence="1">
    <location>
        <begin position="82"/>
        <end position="101"/>
    </location>
</feature>
<evidence type="ECO:0000313" key="2">
    <source>
        <dbReference type="EMBL" id="KAL0945906.1"/>
    </source>
</evidence>
<feature type="transmembrane region" description="Helical" evidence="1">
    <location>
        <begin position="251"/>
        <end position="272"/>
    </location>
</feature>
<feature type="transmembrane region" description="Helical" evidence="1">
    <location>
        <begin position="284"/>
        <end position="306"/>
    </location>
</feature>
<evidence type="ECO:0000313" key="3">
    <source>
        <dbReference type="Proteomes" id="UP001556367"/>
    </source>
</evidence>
<dbReference type="EMBL" id="JASNQZ010000015">
    <property type="protein sequence ID" value="KAL0945906.1"/>
    <property type="molecule type" value="Genomic_DNA"/>
</dbReference>
<feature type="transmembrane region" description="Helical" evidence="1">
    <location>
        <begin position="157"/>
        <end position="176"/>
    </location>
</feature>
<gene>
    <name evidence="2" type="ORF">HGRIS_012188</name>
</gene>